<dbReference type="STRING" id="438753.AZC_3428"/>
<sequence>MIEEAETAQWPDQRFFVSYTGVKLPFTLVNPIAADALSNRNTFIRAYFDAAGVLRGFDKVVYGEIELSHRYAYHDNGALRHAAIVMLDEEPAELAFDAAGIPIASEA</sequence>
<dbReference type="KEGG" id="azc:AZC_3428"/>
<reference evidence="2" key="2">
    <citation type="submission" date="2007-04" db="EMBL/GenBank/DDBJ databases">
        <title>Complete genome sequence of the nitrogen-fixing bacterium Azorhizobium caulinodans ORS571.</title>
        <authorList>
            <person name="Lee K.B."/>
            <person name="Backer P.D."/>
            <person name="Aono T."/>
            <person name="Liu C.T."/>
            <person name="Suzuki S."/>
            <person name="Suzuki T."/>
            <person name="Kaneko T."/>
            <person name="Yamada M."/>
            <person name="Tabata S."/>
            <person name="Kupfer D.M."/>
            <person name="Najar F.Z."/>
            <person name="Wiley G.B."/>
            <person name="Roe B."/>
            <person name="Binnewies T."/>
            <person name="Ussery D."/>
            <person name="Vereecke D."/>
            <person name="Gevers D."/>
            <person name="Holsters M."/>
            <person name="Oyaizu H."/>
        </authorList>
    </citation>
    <scope>NUCLEOTIDE SEQUENCE [LARGE SCALE GENOMIC DNA]</scope>
    <source>
        <strain evidence="2">ATCC 43989 / DSM 5975 / JCM 20966 / LMG 6465 / NBRC 14845 / NCIMB 13405 / ORS 571</strain>
    </source>
</reference>
<dbReference type="HOGENOM" id="CLU_2244790_0_0_5"/>
<reference evidence="1 2" key="3">
    <citation type="journal article" date="2008" name="BMC Genomics">
        <title>The genome of the versatile nitrogen fixer Azorhizobium caulinodans ORS571.</title>
        <authorList>
            <person name="Lee KB."/>
            <person name="Backer P.D."/>
            <person name="Aono T."/>
            <person name="Liu CT."/>
            <person name="Suzuki S."/>
            <person name="Suzuki T."/>
            <person name="Kaneko T."/>
            <person name="Yamada M."/>
            <person name="Tabata S."/>
            <person name="Kupfer D.M."/>
            <person name="Najar F.Z."/>
            <person name="Wiley G.B."/>
            <person name="Roe B."/>
            <person name="Binnewies T.T."/>
            <person name="Ussery D.W."/>
            <person name="D'Haeze W."/>
            <person name="Herder J.D."/>
            <person name="Gevers D."/>
            <person name="Vereecke D."/>
            <person name="Holsters M."/>
            <person name="Oyaizu H."/>
        </authorList>
    </citation>
    <scope>NUCLEOTIDE SEQUENCE [LARGE SCALE GENOMIC DNA]</scope>
    <source>
        <strain evidence="2">ATCC 43989 / DSM 5975 / JCM 20966 / LMG 6465 / NBRC 14845 / NCIMB 13405 / ORS 571</strain>
    </source>
</reference>
<dbReference type="EMBL" id="AP009384">
    <property type="protein sequence ID" value="BAF89426.1"/>
    <property type="molecule type" value="Genomic_DNA"/>
</dbReference>
<protein>
    <submittedName>
        <fullName evidence="1">Uncharacterized protein</fullName>
    </submittedName>
</protein>
<dbReference type="Proteomes" id="UP000000270">
    <property type="component" value="Chromosome"/>
</dbReference>
<dbReference type="InterPro" id="IPR046154">
    <property type="entry name" value="DUF6156"/>
</dbReference>
<accession>A8IIN3</accession>
<organism evidence="1 2">
    <name type="scientific">Azorhizobium caulinodans (strain ATCC 43989 / DSM 5975 / JCM 20966 / LMG 6465 / NBRC 14845 / NCIMB 13405 / ORS 571)</name>
    <dbReference type="NCBI Taxonomy" id="438753"/>
    <lineage>
        <taxon>Bacteria</taxon>
        <taxon>Pseudomonadati</taxon>
        <taxon>Pseudomonadota</taxon>
        <taxon>Alphaproteobacteria</taxon>
        <taxon>Hyphomicrobiales</taxon>
        <taxon>Xanthobacteraceae</taxon>
        <taxon>Azorhizobium</taxon>
    </lineage>
</organism>
<gene>
    <name evidence="1" type="ordered locus">AZC_3428</name>
</gene>
<name>A8IIN3_AZOC5</name>
<dbReference type="RefSeq" id="WP_012171951.1">
    <property type="nucleotide sequence ID" value="NC_009937.1"/>
</dbReference>
<evidence type="ECO:0000313" key="1">
    <source>
        <dbReference type="EMBL" id="BAF89426.1"/>
    </source>
</evidence>
<proteinExistence type="predicted"/>
<dbReference type="AlphaFoldDB" id="A8IIN3"/>
<dbReference type="eggNOG" id="COG3209">
    <property type="taxonomic scope" value="Bacteria"/>
</dbReference>
<reference evidence="1 2" key="5">
    <citation type="journal article" date="2010" name="Appl. Environ. Microbiol.">
        <title>phrR-like gene praR of Azorhizobium caulinodans ORS571 is essential for symbiosis with Sesbania rostrata and is involved in expression of reb genes.</title>
        <authorList>
            <person name="Akiba N."/>
            <person name="Aono T."/>
            <person name="Toyazaki H."/>
            <person name="Sato S."/>
            <person name="Oyaizu H."/>
        </authorList>
    </citation>
    <scope>NUCLEOTIDE SEQUENCE [LARGE SCALE GENOMIC DNA]</scope>
    <source>
        <strain evidence="2">ATCC 43989 / DSM 5975 / JCM 20966 / LMG 6465 / NBRC 14845 / NCIMB 13405 / ORS 571</strain>
    </source>
</reference>
<evidence type="ECO:0000313" key="2">
    <source>
        <dbReference type="Proteomes" id="UP000000270"/>
    </source>
</evidence>
<reference evidence="1 2" key="6">
    <citation type="journal article" date="2011" name="Appl. Environ. Microbiol.">
        <title>Involvement of the azorhizobial chromosome partition gene (parA) in the onset of bacteroid differentiation during Sesbania rostrata stem nodule development.</title>
        <authorList>
            <person name="Liu CT."/>
            <person name="Lee KB."/>
            <person name="Wang YS."/>
            <person name="Peng MH."/>
            <person name="Lee KT."/>
            <person name="Suzuki S."/>
            <person name="Suzuki T."/>
            <person name="Oyaizu H."/>
        </authorList>
    </citation>
    <scope>NUCLEOTIDE SEQUENCE [LARGE SCALE GENOMIC DNA]</scope>
    <source>
        <strain evidence="2">ATCC 43989 / DSM 5975 / JCM 20966 / LMG 6465 / NBRC 14845 / NCIMB 13405 / ORS 571</strain>
    </source>
</reference>
<reference evidence="1 2" key="4">
    <citation type="journal article" date="2009" name="Appl. Environ. Microbiol.">
        <title>Comparative genome-wide transcriptional profiling of Azorhizobium caulinodans ORS571 grown under free-living and symbiotic conditions.</title>
        <authorList>
            <person name="Tsukada S."/>
            <person name="Aono T."/>
            <person name="Akiba N."/>
            <person name="Lee KB."/>
            <person name="Liu CT."/>
            <person name="Toyazaki H."/>
            <person name="Oyaizu H."/>
        </authorList>
    </citation>
    <scope>NUCLEOTIDE SEQUENCE [LARGE SCALE GENOMIC DNA]</scope>
    <source>
        <strain evidence="2">ATCC 43989 / DSM 5975 / JCM 20966 / LMG 6465 / NBRC 14845 / NCIMB 13405 / ORS 571</strain>
    </source>
</reference>
<keyword evidence="2" id="KW-1185">Reference proteome</keyword>
<dbReference type="Pfam" id="PF19653">
    <property type="entry name" value="DUF6156"/>
    <property type="match status" value="1"/>
</dbReference>
<reference evidence="1 2" key="1">
    <citation type="journal article" date="2007" name="Appl. Environ. Microbiol.">
        <title>Rhizobial factors required for stem nodule maturation and maintenance in Sesbania rostrata-Azorhizobium caulinodans ORS571 symbiosis.</title>
        <authorList>
            <person name="Suzuki S."/>
            <person name="Aono T."/>
            <person name="Lee KB."/>
            <person name="Suzuki T."/>
            <person name="Liu CT."/>
            <person name="Miwa H."/>
            <person name="Wakao S."/>
            <person name="Iki T."/>
            <person name="Oyaizu H."/>
        </authorList>
    </citation>
    <scope>NUCLEOTIDE SEQUENCE [LARGE SCALE GENOMIC DNA]</scope>
    <source>
        <strain evidence="2">ATCC 43989 / DSM 5975 / JCM 20966 / LMG 6465 / NBRC 14845 / NCIMB 13405 / ORS 571</strain>
    </source>
</reference>